<feature type="transmembrane region" description="Helical" evidence="1">
    <location>
        <begin position="68"/>
        <end position="86"/>
    </location>
</feature>
<evidence type="ECO:0000256" key="1">
    <source>
        <dbReference type="SAM" id="Phobius"/>
    </source>
</evidence>
<sequence>MKRLLACAVIVLLAIAAMHTLDVGDWTVSFGGDEYEGPLAALFSLIFGAGGLVIAAVAIVCAALFVGLLFAGLGVLMVAGLALLAVVLVAAISPFLLPLLILFGLWYMVSRRRERRQADLKEHTI</sequence>
<accession>A0A7W5BC04</accession>
<evidence type="ECO:0000313" key="2">
    <source>
        <dbReference type="EMBL" id="MBB3120331.1"/>
    </source>
</evidence>
<keyword evidence="1" id="KW-0472">Membrane</keyword>
<proteinExistence type="predicted"/>
<dbReference type="AlphaFoldDB" id="A0A7W5BC04"/>
<organism evidence="2 3">
    <name type="scientific">Pseudoduganella violacea</name>
    <dbReference type="NCBI Taxonomy" id="1715466"/>
    <lineage>
        <taxon>Bacteria</taxon>
        <taxon>Pseudomonadati</taxon>
        <taxon>Pseudomonadota</taxon>
        <taxon>Betaproteobacteria</taxon>
        <taxon>Burkholderiales</taxon>
        <taxon>Oxalobacteraceae</taxon>
        <taxon>Telluria group</taxon>
        <taxon>Pseudoduganella</taxon>
    </lineage>
</organism>
<dbReference type="EMBL" id="JACHXD010000009">
    <property type="protein sequence ID" value="MBB3120331.1"/>
    <property type="molecule type" value="Genomic_DNA"/>
</dbReference>
<comment type="caution">
    <text evidence="2">The sequence shown here is derived from an EMBL/GenBank/DDBJ whole genome shotgun (WGS) entry which is preliminary data.</text>
</comment>
<keyword evidence="1" id="KW-1133">Transmembrane helix</keyword>
<reference evidence="2 3" key="1">
    <citation type="submission" date="2020-08" db="EMBL/GenBank/DDBJ databases">
        <title>Genomic Encyclopedia of Type Strains, Phase III (KMG-III): the genomes of soil and plant-associated and newly described type strains.</title>
        <authorList>
            <person name="Whitman W."/>
        </authorList>
    </citation>
    <scope>NUCLEOTIDE SEQUENCE [LARGE SCALE GENOMIC DNA]</scope>
    <source>
        <strain evidence="2 3">CECT 8897</strain>
    </source>
</reference>
<feature type="transmembrane region" description="Helical" evidence="1">
    <location>
        <begin position="40"/>
        <end position="61"/>
    </location>
</feature>
<name>A0A7W5BC04_9BURK</name>
<gene>
    <name evidence="2" type="ORF">FHS03_003395</name>
</gene>
<dbReference type="RefSeq" id="WP_050409626.1">
    <property type="nucleotide sequence ID" value="NZ_JACHXD010000009.1"/>
</dbReference>
<keyword evidence="1" id="KW-0812">Transmembrane</keyword>
<dbReference type="Proteomes" id="UP000541535">
    <property type="component" value="Unassembled WGS sequence"/>
</dbReference>
<feature type="transmembrane region" description="Helical" evidence="1">
    <location>
        <begin position="92"/>
        <end position="109"/>
    </location>
</feature>
<evidence type="ECO:0000313" key="3">
    <source>
        <dbReference type="Proteomes" id="UP000541535"/>
    </source>
</evidence>
<keyword evidence="3" id="KW-1185">Reference proteome</keyword>
<protein>
    <submittedName>
        <fullName evidence="2">Fumarate reductase subunit D</fullName>
    </submittedName>
</protein>